<proteinExistence type="predicted"/>
<dbReference type="InterPro" id="IPR036397">
    <property type="entry name" value="RNaseH_sf"/>
</dbReference>
<dbReference type="CDD" id="cd05782">
    <property type="entry name" value="DNA_polB_like1_exo"/>
    <property type="match status" value="1"/>
</dbReference>
<dbReference type="InterPro" id="IPR019288">
    <property type="entry name" value="3'-5'_exonuclease_PolB-like"/>
</dbReference>
<keyword evidence="2" id="KW-0540">Nuclease</keyword>
<sequence>MLCVLDIETVPDIDLIRQDLDPESTLEPLELCTKAFEWQKAKSGYEFLPLYWHKVVSIAAVLADTHGHFIKVGNFGRQEGQKRDEKHLVADFLSFFNHQKPMLVSFNGRNFDLPVLMLKALAYNLDAHAFYEQSNKWENYRYRYSEAFHMDLLDSLSQFGAPRLNLDGVCSMAGLPGKFGLSGECVHEIYYSQEGDRMERIDLYCQGDVLNTYWLYLKYILSKGELIKEHYLNILVEFKNKLPQDKPYSEVFTQALEREIQTEMQED</sequence>
<dbReference type="RefSeq" id="WP_104751806.1">
    <property type="nucleotide sequence ID" value="NZ_FZMF01000007.1"/>
</dbReference>
<protein>
    <submittedName>
        <fullName evidence="2">3'-5' exonuclease</fullName>
        <ecNumber evidence="2">3.1.-.-</ecNumber>
    </submittedName>
</protein>
<dbReference type="Gene3D" id="3.30.420.10">
    <property type="entry name" value="Ribonuclease H-like superfamily/Ribonuclease H"/>
    <property type="match status" value="1"/>
</dbReference>
<dbReference type="SUPFAM" id="SSF53098">
    <property type="entry name" value="Ribonuclease H-like"/>
    <property type="match status" value="1"/>
</dbReference>
<dbReference type="InterPro" id="IPR012337">
    <property type="entry name" value="RNaseH-like_sf"/>
</dbReference>
<gene>
    <name evidence="2" type="ORF">ACFOPX_08015</name>
</gene>
<dbReference type="GO" id="GO:0004527">
    <property type="term" value="F:exonuclease activity"/>
    <property type="evidence" value="ECO:0007669"/>
    <property type="project" value="UniProtKB-KW"/>
</dbReference>
<comment type="caution">
    <text evidence="2">The sequence shown here is derived from an EMBL/GenBank/DDBJ whole genome shotgun (WGS) entry which is preliminary data.</text>
</comment>
<organism evidence="2 3">
    <name type="scientific">Helicobacter baculiformis</name>
    <dbReference type="NCBI Taxonomy" id="427351"/>
    <lineage>
        <taxon>Bacteria</taxon>
        <taxon>Pseudomonadati</taxon>
        <taxon>Campylobacterota</taxon>
        <taxon>Epsilonproteobacteria</taxon>
        <taxon>Campylobacterales</taxon>
        <taxon>Helicobacteraceae</taxon>
        <taxon>Helicobacter</taxon>
    </lineage>
</organism>
<dbReference type="EMBL" id="JBHRZO010000053">
    <property type="protein sequence ID" value="MFC3848451.1"/>
    <property type="molecule type" value="Genomic_DNA"/>
</dbReference>
<evidence type="ECO:0000259" key="1">
    <source>
        <dbReference type="Pfam" id="PF10108"/>
    </source>
</evidence>
<accession>A0ABV7ZK43</accession>
<evidence type="ECO:0000313" key="3">
    <source>
        <dbReference type="Proteomes" id="UP001595783"/>
    </source>
</evidence>
<keyword evidence="2" id="KW-0378">Hydrolase</keyword>
<reference evidence="3" key="1">
    <citation type="journal article" date="2019" name="Int. J. Syst. Evol. Microbiol.">
        <title>The Global Catalogue of Microorganisms (GCM) 10K type strain sequencing project: providing services to taxonomists for standard genome sequencing and annotation.</title>
        <authorList>
            <consortium name="The Broad Institute Genomics Platform"/>
            <consortium name="The Broad Institute Genome Sequencing Center for Infectious Disease"/>
            <person name="Wu L."/>
            <person name="Ma J."/>
        </authorList>
    </citation>
    <scope>NUCLEOTIDE SEQUENCE [LARGE SCALE GENOMIC DNA]</scope>
    <source>
        <strain evidence="3">CCUG 53816</strain>
    </source>
</reference>
<feature type="domain" description="Predicted 3'-5' exonuclease PolB-like" evidence="1">
    <location>
        <begin position="46"/>
        <end position="255"/>
    </location>
</feature>
<dbReference type="EC" id="3.1.-.-" evidence="2"/>
<keyword evidence="3" id="KW-1185">Reference proteome</keyword>
<name>A0ABV7ZK43_9HELI</name>
<dbReference type="Proteomes" id="UP001595783">
    <property type="component" value="Unassembled WGS sequence"/>
</dbReference>
<evidence type="ECO:0000313" key="2">
    <source>
        <dbReference type="EMBL" id="MFC3848451.1"/>
    </source>
</evidence>
<dbReference type="Pfam" id="PF10108">
    <property type="entry name" value="DNA_pol_B_exo2"/>
    <property type="match status" value="1"/>
</dbReference>
<keyword evidence="2" id="KW-0269">Exonuclease</keyword>